<proteinExistence type="inferred from homology"/>
<comment type="subcellular location">
    <subcellularLocation>
        <location evidence="1">Nucleus</location>
    </subcellularLocation>
</comment>
<comment type="similarity">
    <text evidence="2">Belongs to the MOS2 family.</text>
</comment>
<dbReference type="Pfam" id="PF12656">
    <property type="entry name" value="G-patch_2"/>
    <property type="match status" value="1"/>
</dbReference>
<dbReference type="InterPro" id="IPR005824">
    <property type="entry name" value="KOW"/>
</dbReference>
<name>A0AAD4R7Q6_9BILA</name>
<dbReference type="EMBL" id="JAKKPZ010000011">
    <property type="protein sequence ID" value="KAI1715585.1"/>
    <property type="molecule type" value="Genomic_DNA"/>
</dbReference>
<evidence type="ECO:0000313" key="6">
    <source>
        <dbReference type="EMBL" id="KAI1715585.1"/>
    </source>
</evidence>
<dbReference type="Proteomes" id="UP001201812">
    <property type="component" value="Unassembled WGS sequence"/>
</dbReference>
<keyword evidence="3" id="KW-0539">Nucleus</keyword>
<evidence type="ECO:0000256" key="2">
    <source>
        <dbReference type="ARBA" id="ARBA00010966"/>
    </source>
</evidence>
<dbReference type="PANTHER" id="PTHR15818:SF2">
    <property type="entry name" value="G-PATCH DOMAIN AND KOW MOTIFS-CONTAINING PROTEIN"/>
    <property type="match status" value="1"/>
</dbReference>
<evidence type="ECO:0000313" key="7">
    <source>
        <dbReference type="Proteomes" id="UP001201812"/>
    </source>
</evidence>
<dbReference type="PANTHER" id="PTHR15818">
    <property type="entry name" value="G PATCH AND KOW-CONTAINING"/>
    <property type="match status" value="1"/>
</dbReference>
<sequence>MQQNDEDAKSATPSGTKVSFRMSVAQQKKNVHIKQSVLTKVGTVEFEEEDEINTQKRSIAYLENGVARDNDDFPVLKKNKKEYTIPMAKTGNNWRIERLKKLIEEGKATEEDKARLALMMDAFDDGTEQKPTVNNGSVRLPGEADVDEGIDADYEKIPISEFGLAFLRGCGWKEEDGIGRTNRQAVKLKVSAPRPKGLGLGANITPIKSTKELKDANAKVLEKKAHVKIISGTDRGLSGQVQSMDEDNSSCFVELFNSGRVVRVSRFVLEVIEKKK</sequence>
<reference evidence="6" key="1">
    <citation type="submission" date="2022-01" db="EMBL/GenBank/DDBJ databases">
        <title>Genome Sequence Resource for Two Populations of Ditylenchus destructor, the Migratory Endoparasitic Phytonematode.</title>
        <authorList>
            <person name="Zhang H."/>
            <person name="Lin R."/>
            <person name="Xie B."/>
        </authorList>
    </citation>
    <scope>NUCLEOTIDE SEQUENCE</scope>
    <source>
        <strain evidence="6">BazhouSP</strain>
    </source>
</reference>
<dbReference type="GO" id="GO:0005681">
    <property type="term" value="C:spliceosomal complex"/>
    <property type="evidence" value="ECO:0007669"/>
    <property type="project" value="TreeGrafter"/>
</dbReference>
<dbReference type="Gene3D" id="2.30.30.30">
    <property type="match status" value="1"/>
</dbReference>
<protein>
    <submittedName>
        <fullName evidence="6">G-patch domain-containing protein</fullName>
    </submittedName>
</protein>
<dbReference type="GO" id="GO:0000398">
    <property type="term" value="P:mRNA splicing, via spliceosome"/>
    <property type="evidence" value="ECO:0007669"/>
    <property type="project" value="InterPro"/>
</dbReference>
<dbReference type="InterPro" id="IPR000467">
    <property type="entry name" value="G_patch_dom"/>
</dbReference>
<feature type="domain" description="KOW" evidence="5">
    <location>
        <begin position="220"/>
        <end position="247"/>
    </location>
</feature>
<accession>A0AAD4R7Q6</accession>
<keyword evidence="7" id="KW-1185">Reference proteome</keyword>
<evidence type="ECO:0000259" key="5">
    <source>
        <dbReference type="SMART" id="SM00739"/>
    </source>
</evidence>
<evidence type="ECO:0000256" key="1">
    <source>
        <dbReference type="ARBA" id="ARBA00004123"/>
    </source>
</evidence>
<evidence type="ECO:0000256" key="3">
    <source>
        <dbReference type="ARBA" id="ARBA00023242"/>
    </source>
</evidence>
<dbReference type="InterPro" id="IPR045166">
    <property type="entry name" value="Spp2-like"/>
</dbReference>
<dbReference type="SMART" id="SM00443">
    <property type="entry name" value="G_patch"/>
    <property type="match status" value="1"/>
</dbReference>
<dbReference type="InterPro" id="IPR026822">
    <property type="entry name" value="Spp2/MOS2_G-patch"/>
</dbReference>
<dbReference type="GO" id="GO:0003676">
    <property type="term" value="F:nucleic acid binding"/>
    <property type="evidence" value="ECO:0007669"/>
    <property type="project" value="InterPro"/>
</dbReference>
<organism evidence="6 7">
    <name type="scientific">Ditylenchus destructor</name>
    <dbReference type="NCBI Taxonomy" id="166010"/>
    <lineage>
        <taxon>Eukaryota</taxon>
        <taxon>Metazoa</taxon>
        <taxon>Ecdysozoa</taxon>
        <taxon>Nematoda</taxon>
        <taxon>Chromadorea</taxon>
        <taxon>Rhabditida</taxon>
        <taxon>Tylenchina</taxon>
        <taxon>Tylenchomorpha</taxon>
        <taxon>Sphaerularioidea</taxon>
        <taxon>Anguinidae</taxon>
        <taxon>Anguininae</taxon>
        <taxon>Ditylenchus</taxon>
    </lineage>
</organism>
<dbReference type="InterPro" id="IPR014722">
    <property type="entry name" value="Rib_uL2_dom2"/>
</dbReference>
<comment type="caution">
    <text evidence="6">The sequence shown here is derived from an EMBL/GenBank/DDBJ whole genome shotgun (WGS) entry which is preliminary data.</text>
</comment>
<dbReference type="AlphaFoldDB" id="A0AAD4R7Q6"/>
<feature type="domain" description="G-patch" evidence="4">
    <location>
        <begin position="157"/>
        <end position="203"/>
    </location>
</feature>
<gene>
    <name evidence="6" type="ORF">DdX_07906</name>
</gene>
<dbReference type="SMART" id="SM00739">
    <property type="entry name" value="KOW"/>
    <property type="match status" value="1"/>
</dbReference>
<evidence type="ECO:0000259" key="4">
    <source>
        <dbReference type="SMART" id="SM00443"/>
    </source>
</evidence>